<dbReference type="EMBL" id="JACAZH010000001">
    <property type="protein sequence ID" value="KAF7377977.1"/>
    <property type="molecule type" value="Genomic_DNA"/>
</dbReference>
<reference evidence="1" key="1">
    <citation type="submission" date="2020-05" db="EMBL/GenBank/DDBJ databases">
        <title>Mycena genomes resolve the evolution of fungal bioluminescence.</title>
        <authorList>
            <person name="Tsai I.J."/>
        </authorList>
    </citation>
    <scope>NUCLEOTIDE SEQUENCE</scope>
    <source>
        <strain evidence="1">160909Yilan</strain>
    </source>
</reference>
<organism evidence="1 2">
    <name type="scientific">Mycena sanguinolenta</name>
    <dbReference type="NCBI Taxonomy" id="230812"/>
    <lineage>
        <taxon>Eukaryota</taxon>
        <taxon>Fungi</taxon>
        <taxon>Dikarya</taxon>
        <taxon>Basidiomycota</taxon>
        <taxon>Agaricomycotina</taxon>
        <taxon>Agaricomycetes</taxon>
        <taxon>Agaricomycetidae</taxon>
        <taxon>Agaricales</taxon>
        <taxon>Marasmiineae</taxon>
        <taxon>Mycenaceae</taxon>
        <taxon>Mycena</taxon>
    </lineage>
</organism>
<evidence type="ECO:0000313" key="2">
    <source>
        <dbReference type="Proteomes" id="UP000623467"/>
    </source>
</evidence>
<comment type="caution">
    <text evidence="1">The sequence shown here is derived from an EMBL/GenBank/DDBJ whole genome shotgun (WGS) entry which is preliminary data.</text>
</comment>
<sequence length="101" mass="10622">MSGPTLTLNGISFESAVASPGHGRSTLPSSSALPASSILCTGFFSMPPALTSHATNRSPVAFTFPLTTQYIAFQPLLAASLPSLQHWRLRVVQCGHDESGH</sequence>
<keyword evidence="2" id="KW-1185">Reference proteome</keyword>
<name>A0A8H6ZIF8_9AGAR</name>
<dbReference type="AlphaFoldDB" id="A0A8H6ZIF8"/>
<accession>A0A8H6ZIF8</accession>
<proteinExistence type="predicted"/>
<protein>
    <submittedName>
        <fullName evidence="1">Uncharacterized protein</fullName>
    </submittedName>
</protein>
<evidence type="ECO:0000313" key="1">
    <source>
        <dbReference type="EMBL" id="KAF7377977.1"/>
    </source>
</evidence>
<gene>
    <name evidence="1" type="ORF">MSAN_00221600</name>
</gene>
<dbReference type="Proteomes" id="UP000623467">
    <property type="component" value="Unassembled WGS sequence"/>
</dbReference>